<protein>
    <submittedName>
        <fullName evidence="2">Uncharacterized protein</fullName>
    </submittedName>
</protein>
<reference evidence="3" key="1">
    <citation type="submission" date="2022-10" db="EMBL/GenBank/DDBJ databases">
        <title>Genome assembly of Pristionchus species.</title>
        <authorList>
            <person name="Yoshida K."/>
            <person name="Sommer R.J."/>
        </authorList>
    </citation>
    <scope>NUCLEOTIDE SEQUENCE [LARGE SCALE GENOMIC DNA]</scope>
    <source>
        <strain evidence="3">RS5460</strain>
    </source>
</reference>
<feature type="non-terminal residue" evidence="2">
    <location>
        <position position="1"/>
    </location>
</feature>
<dbReference type="AlphaFoldDB" id="A0AAN5DBP9"/>
<evidence type="ECO:0000313" key="2">
    <source>
        <dbReference type="EMBL" id="GMR59627.1"/>
    </source>
</evidence>
<evidence type="ECO:0000313" key="3">
    <source>
        <dbReference type="Proteomes" id="UP001328107"/>
    </source>
</evidence>
<proteinExistence type="predicted"/>
<organism evidence="2 3">
    <name type="scientific">Pristionchus mayeri</name>
    <dbReference type="NCBI Taxonomy" id="1317129"/>
    <lineage>
        <taxon>Eukaryota</taxon>
        <taxon>Metazoa</taxon>
        <taxon>Ecdysozoa</taxon>
        <taxon>Nematoda</taxon>
        <taxon>Chromadorea</taxon>
        <taxon>Rhabditida</taxon>
        <taxon>Rhabditina</taxon>
        <taxon>Diplogasteromorpha</taxon>
        <taxon>Diplogasteroidea</taxon>
        <taxon>Neodiplogasteridae</taxon>
        <taxon>Pristionchus</taxon>
    </lineage>
</organism>
<evidence type="ECO:0000256" key="1">
    <source>
        <dbReference type="SAM" id="MobiDB-lite"/>
    </source>
</evidence>
<dbReference type="EMBL" id="BTRK01000006">
    <property type="protein sequence ID" value="GMR59627.1"/>
    <property type="molecule type" value="Genomic_DNA"/>
</dbReference>
<feature type="region of interest" description="Disordered" evidence="1">
    <location>
        <begin position="92"/>
        <end position="125"/>
    </location>
</feature>
<comment type="caution">
    <text evidence="2">The sequence shown here is derived from an EMBL/GenBank/DDBJ whole genome shotgun (WGS) entry which is preliminary data.</text>
</comment>
<accession>A0AAN5DBP9</accession>
<gene>
    <name evidence="2" type="ORF">PMAYCL1PPCAC_29822</name>
</gene>
<dbReference type="Proteomes" id="UP001328107">
    <property type="component" value="Unassembled WGS sequence"/>
</dbReference>
<keyword evidence="3" id="KW-1185">Reference proteome</keyword>
<name>A0AAN5DBP9_9BILA</name>
<sequence>IAVATRGDEFCLGTAWSSPFPNGNLRDHPIYSVPLDLPSIVPQMHPPAAPQSMILTIVEAKLRVPQSGRIWIHSTSPSKTRILQHESAEMAHVDEEEEERMNVRVGSPLAGNPTRSSSFAGRKTANVDKRAARQNCWVIRKMRNHFNWMNGITDSCFHPGLEILCDIPTNPSATSKKKKMEVEDTNGREANSSLVSLLDSRLFLIQQKKTTAAQTISTTATATKMIQMETPIKGNLINRLLNEISDSGRPHPRGRR</sequence>